<evidence type="ECO:0000256" key="1">
    <source>
        <dbReference type="ARBA" id="ARBA00006209"/>
    </source>
</evidence>
<dbReference type="GO" id="GO:0016477">
    <property type="term" value="P:cell migration"/>
    <property type="evidence" value="ECO:0007669"/>
    <property type="project" value="TreeGrafter"/>
</dbReference>
<dbReference type="InterPro" id="IPR000403">
    <property type="entry name" value="PI3/4_kinase_cat_dom"/>
</dbReference>
<dbReference type="PROSITE" id="PS50290">
    <property type="entry name" value="PI3_4_KINASE_3"/>
    <property type="match status" value="1"/>
</dbReference>
<keyword evidence="3" id="KW-0418">Kinase</keyword>
<dbReference type="EMBL" id="RWIC01000231">
    <property type="protein sequence ID" value="TKC47042.1"/>
    <property type="molecule type" value="Genomic_DNA"/>
</dbReference>
<evidence type="ECO:0000256" key="2">
    <source>
        <dbReference type="ARBA" id="ARBA00022679"/>
    </source>
</evidence>
<dbReference type="FunFam" id="3.30.1010.10:FF:000001">
    <property type="entry name" value="Phosphatidylinositol 4-phosphate 3-kinase C2 domain-containing subunit beta"/>
    <property type="match status" value="1"/>
</dbReference>
<sequence length="496" mass="55789">MLKDAQNEAYFKSWYQKLLAALQFCAGKALSDEFSKEQKLIKILGDIGYKPYECESVGRLVITPPISINTRDSITGRNLIKVACTGEGPSECNECEAFMQSRTVFQRQTLHTSEKRHVQASVGTLSVLLETLLTIREFTLGRSLTAVRNVVRPSVRVYVLFDTGSSMPGNKHIHVGSVEKPSTSHKQKPYKCGKYAVKTHTSLRIREFILVRSPMNVVVSMLTVHHRAHLGRNLINAVIWGKSLLSLSCIRVHSGEKSHECMSVGKPACIACSYFTSNALPLKITFINANPMGKNISVIFKAGDDLRQDMLVLQIIRVMDNIWLQEGLDMQMIIYRCLSTGKGQGLVQMVPDAITLAKIHRHSGLIGPLKENTIKKWFSQHNHLKVDYEKDSISTNGYYDDIRIPNVPESYPGSLLQTNGSLNMIRHLVSNVVDTKAILQENSSGEKFPDKKPKVQLVITYEDAKLTILVKHVKNIKHHKKNQVQDYHYIHQDGSI</sequence>
<comment type="similarity">
    <text evidence="1">Belongs to the PI3/PI4-kinase family. Type III PI4K subfamily.</text>
</comment>
<evidence type="ECO:0000259" key="6">
    <source>
        <dbReference type="PROSITE" id="PS50290"/>
    </source>
</evidence>
<reference evidence="8" key="1">
    <citation type="journal article" date="2019" name="IScience">
        <title>Narwhal Genome Reveals Long-Term Low Genetic Diversity despite Current Large Abundance Size.</title>
        <authorList>
            <person name="Westbury M.V."/>
            <person name="Petersen B."/>
            <person name="Garde E."/>
            <person name="Heide-Jorgensen M.P."/>
            <person name="Lorenzen E.D."/>
        </authorList>
    </citation>
    <scope>NUCLEOTIDE SEQUENCE [LARGE SCALE GENOMIC DNA]</scope>
</reference>
<dbReference type="SUPFAM" id="SSF56112">
    <property type="entry name" value="Protein kinase-like (PK-like)"/>
    <property type="match status" value="1"/>
</dbReference>
<dbReference type="GO" id="GO:0043491">
    <property type="term" value="P:phosphatidylinositol 3-kinase/protein kinase B signal transduction"/>
    <property type="evidence" value="ECO:0007669"/>
    <property type="project" value="TreeGrafter"/>
</dbReference>
<comment type="catalytic activity">
    <reaction evidence="4">
        <text>a 1,2-diacyl-sn-glycero-3-phospho-(1D-myo-inositol) + ATP = a 1,2-diacyl-sn-glycero-3-phospho-(1D-myo-inositol-3-phosphate) + ADP + H(+)</text>
        <dbReference type="Rhea" id="RHEA:12709"/>
        <dbReference type="ChEBI" id="CHEBI:15378"/>
        <dbReference type="ChEBI" id="CHEBI:30616"/>
        <dbReference type="ChEBI" id="CHEBI:57880"/>
        <dbReference type="ChEBI" id="CHEBI:58088"/>
        <dbReference type="ChEBI" id="CHEBI:456216"/>
        <dbReference type="EC" id="2.7.1.137"/>
    </reaction>
    <physiologicalReaction direction="left-to-right" evidence="4">
        <dbReference type="Rhea" id="RHEA:12710"/>
    </physiologicalReaction>
</comment>
<evidence type="ECO:0000256" key="4">
    <source>
        <dbReference type="ARBA" id="ARBA00023985"/>
    </source>
</evidence>
<dbReference type="GO" id="GO:0005942">
    <property type="term" value="C:phosphatidylinositol 3-kinase complex"/>
    <property type="evidence" value="ECO:0007669"/>
    <property type="project" value="TreeGrafter"/>
</dbReference>
<dbReference type="GO" id="GO:0016303">
    <property type="term" value="F:1-phosphatidylinositol-3-kinase activity"/>
    <property type="evidence" value="ECO:0007669"/>
    <property type="project" value="UniProtKB-EC"/>
</dbReference>
<comment type="caution">
    <text evidence="7">The sequence shown here is derived from an EMBL/GenBank/DDBJ whole genome shotgun (WGS) entry which is preliminary data.</text>
</comment>
<evidence type="ECO:0000313" key="8">
    <source>
        <dbReference type="Proteomes" id="UP000308365"/>
    </source>
</evidence>
<dbReference type="GO" id="GO:0005886">
    <property type="term" value="C:plasma membrane"/>
    <property type="evidence" value="ECO:0007669"/>
    <property type="project" value="TreeGrafter"/>
</dbReference>
<dbReference type="Proteomes" id="UP000308365">
    <property type="component" value="Unassembled WGS sequence"/>
</dbReference>
<proteinExistence type="inferred from homology"/>
<evidence type="ECO:0000313" key="7">
    <source>
        <dbReference type="EMBL" id="TKC47042.1"/>
    </source>
</evidence>
<accession>A0A4U1FBL2</accession>
<keyword evidence="2" id="KW-0808">Transferase</keyword>
<comment type="catalytic activity">
    <reaction evidence="5">
        <text>a 1,2-diacyl-sn-glycero-3-phospho-(1D-myo-inositol 4-phosphate) + ATP = a 1,2-diacyl-sn-glycero-3-phospho-(1D-myo-inositol-3,4-bisphosphate) + ADP + H(+)</text>
        <dbReference type="Rhea" id="RHEA:18373"/>
        <dbReference type="ChEBI" id="CHEBI:15378"/>
        <dbReference type="ChEBI" id="CHEBI:30616"/>
        <dbReference type="ChEBI" id="CHEBI:57658"/>
        <dbReference type="ChEBI" id="CHEBI:58178"/>
        <dbReference type="ChEBI" id="CHEBI:456216"/>
        <dbReference type="EC" id="2.7.1.154"/>
    </reaction>
    <physiologicalReaction direction="left-to-right" evidence="5">
        <dbReference type="Rhea" id="RHEA:18374"/>
    </physiologicalReaction>
</comment>
<dbReference type="InterPro" id="IPR015433">
    <property type="entry name" value="PI3/4_kinase"/>
</dbReference>
<dbReference type="InterPro" id="IPR018936">
    <property type="entry name" value="PI3/4_kinase_CS"/>
</dbReference>
<dbReference type="GO" id="GO:0035005">
    <property type="term" value="F:1-phosphatidylinositol-4-phosphate 3-kinase activity"/>
    <property type="evidence" value="ECO:0007669"/>
    <property type="project" value="UniProtKB-EC"/>
</dbReference>
<dbReference type="PANTHER" id="PTHR10048:SF29">
    <property type="entry name" value="PHOSPHATIDYLINOSITOL 3-KINASE C2 DOMAIN-CONTAINING SUBUNIT GAMMA"/>
    <property type="match status" value="1"/>
</dbReference>
<dbReference type="SMART" id="SM00146">
    <property type="entry name" value="PI3Kc"/>
    <property type="match status" value="1"/>
</dbReference>
<dbReference type="GO" id="GO:0048015">
    <property type="term" value="P:phosphatidylinositol-mediated signaling"/>
    <property type="evidence" value="ECO:0007669"/>
    <property type="project" value="TreeGrafter"/>
</dbReference>
<protein>
    <recommendedName>
        <fullName evidence="6">PI3K/PI4K catalytic domain-containing protein</fullName>
    </recommendedName>
</protein>
<evidence type="ECO:0000256" key="3">
    <source>
        <dbReference type="ARBA" id="ARBA00022777"/>
    </source>
</evidence>
<name>A0A4U1FBL2_MONMO</name>
<dbReference type="InterPro" id="IPR011009">
    <property type="entry name" value="Kinase-like_dom_sf"/>
</dbReference>
<dbReference type="PANTHER" id="PTHR10048">
    <property type="entry name" value="PHOSPHATIDYLINOSITOL KINASE"/>
    <property type="match status" value="1"/>
</dbReference>
<evidence type="ECO:0000256" key="5">
    <source>
        <dbReference type="ARBA" id="ARBA00029297"/>
    </source>
</evidence>
<dbReference type="PROSITE" id="PS00915">
    <property type="entry name" value="PI3_4_KINASE_1"/>
    <property type="match status" value="1"/>
</dbReference>
<dbReference type="GO" id="GO:0005737">
    <property type="term" value="C:cytoplasm"/>
    <property type="evidence" value="ECO:0007669"/>
    <property type="project" value="TreeGrafter"/>
</dbReference>
<dbReference type="Pfam" id="PF00454">
    <property type="entry name" value="PI3_PI4_kinase"/>
    <property type="match status" value="1"/>
</dbReference>
<gene>
    <name evidence="7" type="ORF">EI555_020989</name>
</gene>
<dbReference type="Gene3D" id="3.30.1010.10">
    <property type="entry name" value="Phosphatidylinositol 3-kinase Catalytic Subunit, Chain A, domain 4"/>
    <property type="match status" value="1"/>
</dbReference>
<organism evidence="7 8">
    <name type="scientific">Monodon monoceros</name>
    <name type="common">Narwhal</name>
    <name type="synonym">Ceratodon monodon</name>
    <dbReference type="NCBI Taxonomy" id="40151"/>
    <lineage>
        <taxon>Eukaryota</taxon>
        <taxon>Metazoa</taxon>
        <taxon>Chordata</taxon>
        <taxon>Craniata</taxon>
        <taxon>Vertebrata</taxon>
        <taxon>Euteleostomi</taxon>
        <taxon>Mammalia</taxon>
        <taxon>Eutheria</taxon>
        <taxon>Laurasiatheria</taxon>
        <taxon>Artiodactyla</taxon>
        <taxon>Whippomorpha</taxon>
        <taxon>Cetacea</taxon>
        <taxon>Odontoceti</taxon>
        <taxon>Monodontidae</taxon>
        <taxon>Monodon</taxon>
    </lineage>
</organism>
<feature type="domain" description="PI3K/PI4K catalytic" evidence="6">
    <location>
        <begin position="268"/>
        <end position="496"/>
    </location>
</feature>
<dbReference type="AlphaFoldDB" id="A0A4U1FBL2"/>